<evidence type="ECO:0000256" key="3">
    <source>
        <dbReference type="ARBA" id="ARBA00022989"/>
    </source>
</evidence>
<evidence type="ECO:0000256" key="2">
    <source>
        <dbReference type="ARBA" id="ARBA00022692"/>
    </source>
</evidence>
<evidence type="ECO:0000259" key="7">
    <source>
        <dbReference type="Pfam" id="PF19358"/>
    </source>
</evidence>
<feature type="transmembrane region" description="Helical" evidence="5">
    <location>
        <begin position="178"/>
        <end position="198"/>
    </location>
</feature>
<dbReference type="GO" id="GO:0016020">
    <property type="term" value="C:membrane"/>
    <property type="evidence" value="ECO:0007669"/>
    <property type="project" value="UniProtKB-SubCell"/>
</dbReference>
<evidence type="ECO:0000313" key="8">
    <source>
        <dbReference type="EMBL" id="MBB5320696.1"/>
    </source>
</evidence>
<protein>
    <submittedName>
        <fullName evidence="8">Putative membrane protein</fullName>
    </submittedName>
</protein>
<feature type="transmembrane region" description="Helical" evidence="5">
    <location>
        <begin position="205"/>
        <end position="223"/>
    </location>
</feature>
<feature type="transmembrane region" description="Helical" evidence="5">
    <location>
        <begin position="229"/>
        <end position="245"/>
    </location>
</feature>
<comment type="subcellular location">
    <subcellularLocation>
        <location evidence="1">Membrane</location>
        <topology evidence="1">Multi-pass membrane protein</topology>
    </subcellularLocation>
</comment>
<evidence type="ECO:0000259" key="6">
    <source>
        <dbReference type="Pfam" id="PF04932"/>
    </source>
</evidence>
<name>A0A840UHS3_9GAMM</name>
<dbReference type="PANTHER" id="PTHR37422">
    <property type="entry name" value="TEICHURONIC ACID BIOSYNTHESIS PROTEIN TUAE"/>
    <property type="match status" value="1"/>
</dbReference>
<evidence type="ECO:0000313" key="9">
    <source>
        <dbReference type="Proteomes" id="UP000591735"/>
    </source>
</evidence>
<dbReference type="Pfam" id="PF19358">
    <property type="entry name" value="DUF5935"/>
    <property type="match status" value="1"/>
</dbReference>
<keyword evidence="3 5" id="KW-1133">Transmembrane helix</keyword>
<dbReference type="EMBL" id="JACHFE010000002">
    <property type="protein sequence ID" value="MBB5320696.1"/>
    <property type="molecule type" value="Genomic_DNA"/>
</dbReference>
<dbReference type="InterPro" id="IPR051533">
    <property type="entry name" value="WaaL-like"/>
</dbReference>
<feature type="transmembrane region" description="Helical" evidence="5">
    <location>
        <begin position="80"/>
        <end position="100"/>
    </location>
</feature>
<keyword evidence="4 5" id="KW-0472">Membrane</keyword>
<proteinExistence type="predicted"/>
<feature type="transmembrane region" description="Helical" evidence="5">
    <location>
        <begin position="106"/>
        <end position="125"/>
    </location>
</feature>
<sequence>MGRLLLLLLIVLTGLSLFFAPWLSGLAYVFNSLLQPQYLWPWIFDGIPIYKITAGLAILGLVFARLQGKVSLDIYKSPQNYMLIGIWIWMHLSHLLSSFPDAAVSVSPRVVLDTMNSIFIMYFVLLPFFRAEKPLKYVCYVFVLVGLYYIYWSNSAYFTQQWHLFSNNRLNGPRLSPYADGNALSVLVLMTLPFLILIFPRIKSWMMKAIFALVVIFAWHSLILFSSRAALLASVVMIVLISYIVRSRKVNLVLGISFALFISYQGALVLNRATDTVEHASIEPEQPINPRIVSWTVGLKLIPEYPVFGAGVQKFEAASQAHFPGETPHVAHNTFLNFSVNSGVITGGLFLALIFTVFRRFRRMRATAYEALDFSSYVLLSSSISVLTFFVCSIFLDLVIFEPFYLMLMINLVAWERWVDSKQEN</sequence>
<keyword evidence="2 5" id="KW-0812">Transmembrane</keyword>
<dbReference type="Proteomes" id="UP000591735">
    <property type="component" value="Unassembled WGS sequence"/>
</dbReference>
<feature type="transmembrane region" description="Helical" evidence="5">
    <location>
        <begin position="252"/>
        <end position="270"/>
    </location>
</feature>
<feature type="domain" description="DUF5935" evidence="7">
    <location>
        <begin position="4"/>
        <end position="143"/>
    </location>
</feature>
<accession>A0A840UHS3</accession>
<dbReference type="InterPro" id="IPR045979">
    <property type="entry name" value="DUF5935"/>
</dbReference>
<keyword evidence="9" id="KW-1185">Reference proteome</keyword>
<feature type="transmembrane region" description="Helical" evidence="5">
    <location>
        <begin position="49"/>
        <end position="68"/>
    </location>
</feature>
<evidence type="ECO:0000256" key="5">
    <source>
        <dbReference type="SAM" id="Phobius"/>
    </source>
</evidence>
<feature type="domain" description="O-antigen ligase-related" evidence="6">
    <location>
        <begin position="214"/>
        <end position="351"/>
    </location>
</feature>
<comment type="caution">
    <text evidence="8">The sequence shown here is derived from an EMBL/GenBank/DDBJ whole genome shotgun (WGS) entry which is preliminary data.</text>
</comment>
<organism evidence="8 9">
    <name type="scientific">Marinobacter oulmenensis</name>
    <dbReference type="NCBI Taxonomy" id="643747"/>
    <lineage>
        <taxon>Bacteria</taxon>
        <taxon>Pseudomonadati</taxon>
        <taxon>Pseudomonadota</taxon>
        <taxon>Gammaproteobacteria</taxon>
        <taxon>Pseudomonadales</taxon>
        <taxon>Marinobacteraceae</taxon>
        <taxon>Marinobacter</taxon>
    </lineage>
</organism>
<dbReference type="PANTHER" id="PTHR37422:SF23">
    <property type="entry name" value="TEICHURONIC ACID BIOSYNTHESIS PROTEIN TUAE"/>
    <property type="match status" value="1"/>
</dbReference>
<feature type="transmembrane region" description="Helical" evidence="5">
    <location>
        <begin position="137"/>
        <end position="158"/>
    </location>
</feature>
<dbReference type="RefSeq" id="WP_183700707.1">
    <property type="nucleotide sequence ID" value="NZ_JACHFE010000002.1"/>
</dbReference>
<evidence type="ECO:0000256" key="1">
    <source>
        <dbReference type="ARBA" id="ARBA00004141"/>
    </source>
</evidence>
<dbReference type="InterPro" id="IPR007016">
    <property type="entry name" value="O-antigen_ligase-rel_domated"/>
</dbReference>
<feature type="transmembrane region" description="Helical" evidence="5">
    <location>
        <begin position="338"/>
        <end position="358"/>
    </location>
</feature>
<evidence type="ECO:0000256" key="4">
    <source>
        <dbReference type="ARBA" id="ARBA00023136"/>
    </source>
</evidence>
<feature type="transmembrane region" description="Helical" evidence="5">
    <location>
        <begin position="378"/>
        <end position="401"/>
    </location>
</feature>
<gene>
    <name evidence="8" type="ORF">HNR38_001168</name>
</gene>
<dbReference type="Pfam" id="PF04932">
    <property type="entry name" value="Wzy_C"/>
    <property type="match status" value="1"/>
</dbReference>
<reference evidence="8 9" key="1">
    <citation type="submission" date="2020-08" db="EMBL/GenBank/DDBJ databases">
        <title>Genomic Encyclopedia of Type Strains, Phase IV (KMG-IV): sequencing the most valuable type-strain genomes for metagenomic binning, comparative biology and taxonomic classification.</title>
        <authorList>
            <person name="Goeker M."/>
        </authorList>
    </citation>
    <scope>NUCLEOTIDE SEQUENCE [LARGE SCALE GENOMIC DNA]</scope>
    <source>
        <strain evidence="8 9">DSM 22359</strain>
    </source>
</reference>
<dbReference type="AlphaFoldDB" id="A0A840UHS3"/>